<name>A0ACC5QY81_9HYPH</name>
<sequence>MNSHHVTPAGKTRGRGLKLPFAGEPGANNAITDVAGVEVGVTTLISGHGKLVVGQGPVRTGVTAILPRGRDKAQIPCAAGTYSLNGNGEMTGTIWIEESGELQTPITITNTNSCGIARDTTSRWLFGKAGNVQDWGLPVAAETFDGDLNDINGFHVTAEHVIQALGGARGGAIEQGSVGGGTGMICYDFKGGNGTASRVVKVAGRSYTVGALVQSNFGQRPECTILGVPVGPHLAGDELRGKPAGSIIVIIATDAPLEAHQLKRLARRVPIGLARTGGLGHNSSGDIFLAFSTANEEAFTTPPNQLRRLEAVATGDIDPLFEATVEATEEAIIDSMIANETMVGRDGNTSIALPHDRLIDVMKKYGRM</sequence>
<organism evidence="1 2">
    <name type="scientific">Taklimakanibacter albus</name>
    <dbReference type="NCBI Taxonomy" id="2800327"/>
    <lineage>
        <taxon>Bacteria</taxon>
        <taxon>Pseudomonadati</taxon>
        <taxon>Pseudomonadota</taxon>
        <taxon>Alphaproteobacteria</taxon>
        <taxon>Hyphomicrobiales</taxon>
        <taxon>Aestuariivirgaceae</taxon>
        <taxon>Taklimakanibacter</taxon>
    </lineage>
</organism>
<comment type="caution">
    <text evidence="1">The sequence shown here is derived from an EMBL/GenBank/DDBJ whole genome shotgun (WGS) entry which is preliminary data.</text>
</comment>
<reference evidence="1" key="1">
    <citation type="submission" date="2021-01" db="EMBL/GenBank/DDBJ databases">
        <authorList>
            <person name="Sun Q."/>
        </authorList>
    </citation>
    <scope>NUCLEOTIDE SEQUENCE</scope>
    <source>
        <strain evidence="1">YIM B02566</strain>
    </source>
</reference>
<dbReference type="EMBL" id="JAENHL010000004">
    <property type="protein sequence ID" value="MBK1865322.1"/>
    <property type="molecule type" value="Genomic_DNA"/>
</dbReference>
<keyword evidence="2" id="KW-1185">Reference proteome</keyword>
<gene>
    <name evidence="1" type="ORF">JHL16_03075</name>
</gene>
<evidence type="ECO:0000313" key="2">
    <source>
        <dbReference type="Proteomes" id="UP000616151"/>
    </source>
</evidence>
<evidence type="ECO:0000313" key="1">
    <source>
        <dbReference type="EMBL" id="MBK1865322.1"/>
    </source>
</evidence>
<accession>A0ACC5QY81</accession>
<protein>
    <submittedName>
        <fullName evidence="1">P1 family peptidase</fullName>
    </submittedName>
</protein>
<dbReference type="Proteomes" id="UP000616151">
    <property type="component" value="Unassembled WGS sequence"/>
</dbReference>
<proteinExistence type="predicted"/>